<proteinExistence type="inferred from homology"/>
<sequence length="157" mass="17959">MPRKYKSTAKYLQADPRFKSDLVGKFINNLMRGGKKTLAQRVFYKAVDEVVKKVKDKDPLEIFTTAINNIKPHVEVRSRRVGGATYQVPIQVPQRRQTALAFRWMLKATRGKKGRAMHQKLADEIVNAYQGTGESVKKRDEIHKMADANKAFAHLAY</sequence>
<gene>
    <name evidence="7" type="ORF">METZ01_LOCUS445655</name>
</gene>
<dbReference type="InterPro" id="IPR005717">
    <property type="entry name" value="Ribosomal_uS7_bac/org-type"/>
</dbReference>
<dbReference type="Pfam" id="PF00177">
    <property type="entry name" value="Ribosomal_S7"/>
    <property type="match status" value="1"/>
</dbReference>
<dbReference type="InterPro" id="IPR023798">
    <property type="entry name" value="Ribosomal_uS7_dom"/>
</dbReference>
<dbReference type="CDD" id="cd14869">
    <property type="entry name" value="uS7_Bacteria"/>
    <property type="match status" value="1"/>
</dbReference>
<dbReference type="Gene3D" id="1.10.455.10">
    <property type="entry name" value="Ribosomal protein S7 domain"/>
    <property type="match status" value="1"/>
</dbReference>
<organism evidence="7">
    <name type="scientific">marine metagenome</name>
    <dbReference type="NCBI Taxonomy" id="408172"/>
    <lineage>
        <taxon>unclassified sequences</taxon>
        <taxon>metagenomes</taxon>
        <taxon>ecological metagenomes</taxon>
    </lineage>
</organism>
<reference evidence="7" key="1">
    <citation type="submission" date="2018-05" db="EMBL/GenBank/DDBJ databases">
        <authorList>
            <person name="Lanie J.A."/>
            <person name="Ng W.-L."/>
            <person name="Kazmierczak K.M."/>
            <person name="Andrzejewski T.M."/>
            <person name="Davidsen T.M."/>
            <person name="Wayne K.J."/>
            <person name="Tettelin H."/>
            <person name="Glass J.I."/>
            <person name="Rusch D."/>
            <person name="Podicherti R."/>
            <person name="Tsui H.-C.T."/>
            <person name="Winkler M.E."/>
        </authorList>
    </citation>
    <scope>NUCLEOTIDE SEQUENCE</scope>
</reference>
<keyword evidence="5" id="KW-0687">Ribonucleoprotein</keyword>
<dbReference type="NCBIfam" id="TIGR01029">
    <property type="entry name" value="rpsG_bact"/>
    <property type="match status" value="1"/>
</dbReference>
<dbReference type="GO" id="GO:0003735">
    <property type="term" value="F:structural constituent of ribosome"/>
    <property type="evidence" value="ECO:0007669"/>
    <property type="project" value="InterPro"/>
</dbReference>
<name>A0A382ZBC4_9ZZZZ</name>
<dbReference type="HAMAP" id="MF_00480_B">
    <property type="entry name" value="Ribosomal_uS7_B"/>
    <property type="match status" value="1"/>
</dbReference>
<dbReference type="PROSITE" id="PS00052">
    <property type="entry name" value="RIBOSOMAL_S7"/>
    <property type="match status" value="1"/>
</dbReference>
<evidence type="ECO:0000256" key="1">
    <source>
        <dbReference type="ARBA" id="ARBA00007151"/>
    </source>
</evidence>
<dbReference type="GO" id="GO:0015935">
    <property type="term" value="C:small ribosomal subunit"/>
    <property type="evidence" value="ECO:0007669"/>
    <property type="project" value="InterPro"/>
</dbReference>
<keyword evidence="4" id="KW-0689">Ribosomal protein</keyword>
<dbReference type="AlphaFoldDB" id="A0A382ZBC4"/>
<evidence type="ECO:0000256" key="2">
    <source>
        <dbReference type="ARBA" id="ARBA00022730"/>
    </source>
</evidence>
<dbReference type="InterPro" id="IPR036823">
    <property type="entry name" value="Ribosomal_uS7_dom_sf"/>
</dbReference>
<comment type="similarity">
    <text evidence="1">Belongs to the universal ribosomal protein uS7 family.</text>
</comment>
<dbReference type="SUPFAM" id="SSF47973">
    <property type="entry name" value="Ribosomal protein S7"/>
    <property type="match status" value="1"/>
</dbReference>
<dbReference type="GO" id="GO:0019843">
    <property type="term" value="F:rRNA binding"/>
    <property type="evidence" value="ECO:0007669"/>
    <property type="project" value="UniProtKB-KW"/>
</dbReference>
<dbReference type="GO" id="GO:0006412">
    <property type="term" value="P:translation"/>
    <property type="evidence" value="ECO:0007669"/>
    <property type="project" value="InterPro"/>
</dbReference>
<dbReference type="PIRSF" id="PIRSF002122">
    <property type="entry name" value="RPS7p_RPS7a_RPS5e_RPS7o"/>
    <property type="match status" value="1"/>
</dbReference>
<keyword evidence="3" id="KW-0694">RNA-binding</keyword>
<dbReference type="InterPro" id="IPR000235">
    <property type="entry name" value="Ribosomal_uS7"/>
</dbReference>
<evidence type="ECO:0000256" key="4">
    <source>
        <dbReference type="ARBA" id="ARBA00022980"/>
    </source>
</evidence>
<evidence type="ECO:0000313" key="7">
    <source>
        <dbReference type="EMBL" id="SVD92801.1"/>
    </source>
</evidence>
<evidence type="ECO:0000256" key="5">
    <source>
        <dbReference type="ARBA" id="ARBA00023274"/>
    </source>
</evidence>
<evidence type="ECO:0000259" key="6">
    <source>
        <dbReference type="Pfam" id="PF00177"/>
    </source>
</evidence>
<feature type="domain" description="Small ribosomal subunit protein uS7" evidence="6">
    <location>
        <begin position="2"/>
        <end position="150"/>
    </location>
</feature>
<protein>
    <recommendedName>
        <fullName evidence="6">Small ribosomal subunit protein uS7 domain-containing protein</fullName>
    </recommendedName>
</protein>
<dbReference type="EMBL" id="UINC01182535">
    <property type="protein sequence ID" value="SVD92801.1"/>
    <property type="molecule type" value="Genomic_DNA"/>
</dbReference>
<keyword evidence="2" id="KW-0699">rRNA-binding</keyword>
<dbReference type="InterPro" id="IPR020606">
    <property type="entry name" value="Ribosomal_uS7_CS"/>
</dbReference>
<evidence type="ECO:0000256" key="3">
    <source>
        <dbReference type="ARBA" id="ARBA00022884"/>
    </source>
</evidence>
<dbReference type="FunFam" id="1.10.455.10:FF:000001">
    <property type="entry name" value="30S ribosomal protein S7"/>
    <property type="match status" value="1"/>
</dbReference>
<accession>A0A382ZBC4</accession>
<dbReference type="PANTHER" id="PTHR11205">
    <property type="entry name" value="RIBOSOMAL PROTEIN S7"/>
    <property type="match status" value="1"/>
</dbReference>